<dbReference type="Gene3D" id="3.30.559.30">
    <property type="entry name" value="Nonribosomal peptide synthetase, condensation domain"/>
    <property type="match status" value="1"/>
</dbReference>
<feature type="non-terminal residue" evidence="2">
    <location>
        <position position="1"/>
    </location>
</feature>
<accession>A0AAW4KP82</accession>
<sequence length="86" mass="9608">RAQSLNATSDSGRTHTNFPLTAVCYPGDDLCLHLSYDQRYFDESTVQGTLAEFKRLLLALVQGFHGDMAELPLIGEQEREFLVEGC</sequence>
<proteinExistence type="predicted"/>
<feature type="domain" description="Condensation" evidence="1">
    <location>
        <begin position="9"/>
        <end position="82"/>
    </location>
</feature>
<dbReference type="RefSeq" id="WP_213420978.1">
    <property type="nucleotide sequence ID" value="NZ_JAHBND010000461.1"/>
</dbReference>
<organism evidence="2 3">
    <name type="scientific">Vibrio cholerae</name>
    <dbReference type="NCBI Taxonomy" id="666"/>
    <lineage>
        <taxon>Bacteria</taxon>
        <taxon>Pseudomonadati</taxon>
        <taxon>Pseudomonadota</taxon>
        <taxon>Gammaproteobacteria</taxon>
        <taxon>Vibrionales</taxon>
        <taxon>Vibrionaceae</taxon>
        <taxon>Vibrio</taxon>
    </lineage>
</organism>
<protein>
    <recommendedName>
        <fullName evidence="1">Condensation domain-containing protein</fullName>
    </recommendedName>
</protein>
<evidence type="ECO:0000313" key="2">
    <source>
        <dbReference type="EMBL" id="MBS7674228.1"/>
    </source>
</evidence>
<evidence type="ECO:0000259" key="1">
    <source>
        <dbReference type="Pfam" id="PF00668"/>
    </source>
</evidence>
<reference evidence="2" key="1">
    <citation type="submission" date="2021-05" db="EMBL/GenBank/DDBJ databases">
        <authorList>
            <person name="Stine C."/>
        </authorList>
    </citation>
    <scope>NUCLEOTIDE SEQUENCE</scope>
    <source>
        <strain evidence="2">TDS0091212</strain>
    </source>
</reference>
<dbReference type="InterPro" id="IPR001242">
    <property type="entry name" value="Condensation_dom"/>
</dbReference>
<dbReference type="Pfam" id="PF00668">
    <property type="entry name" value="Condensation"/>
    <property type="match status" value="1"/>
</dbReference>
<dbReference type="SUPFAM" id="SSF52777">
    <property type="entry name" value="CoA-dependent acyltransferases"/>
    <property type="match status" value="1"/>
</dbReference>
<gene>
    <name evidence="2" type="ORF">KIN13_12410</name>
</gene>
<reference evidence="2" key="2">
    <citation type="submission" date="2023-08" db="EMBL/GenBank/DDBJ databases">
        <title>Vibrio cholerae Outbreaks in Tanzania Exemplify Founder Flush: Simultaneous Increases in Population Size and Genetic Diversity.</title>
        <authorList>
            <person name="Debes A.K."/>
            <person name="Mohammed A."/>
            <person name="Maseke I."/>
            <person name="Almeida M."/>
            <person name="Li S."/>
            <person name="Matimba H."/>
            <person name="Joachim A."/>
            <person name="Mizinduko M."/>
            <person name="Nyanga S."/>
            <person name="Kelly M."/>
            <person name="Kachwamba Y."/>
            <person name="Schaffer A.M."/>
            <person name="Nyanga A.S."/>
            <person name="Mghamba J."/>
            <person name="Mosha F.S."/>
            <person name="Sack D.A."/>
            <person name="Stine O.C."/>
        </authorList>
    </citation>
    <scope>NUCLEOTIDE SEQUENCE</scope>
    <source>
        <strain evidence="2">TDS0091212</strain>
    </source>
</reference>
<comment type="caution">
    <text evidence="2">The sequence shown here is derived from an EMBL/GenBank/DDBJ whole genome shotgun (WGS) entry which is preliminary data.</text>
</comment>
<dbReference type="AlphaFoldDB" id="A0AAW4KP82"/>
<name>A0AAW4KP82_VIBCL</name>
<dbReference type="Proteomes" id="UP001196338">
    <property type="component" value="Unassembled WGS sequence"/>
</dbReference>
<dbReference type="GO" id="GO:0003824">
    <property type="term" value="F:catalytic activity"/>
    <property type="evidence" value="ECO:0007669"/>
    <property type="project" value="InterPro"/>
</dbReference>
<dbReference type="EMBL" id="JAHBND010000461">
    <property type="protein sequence ID" value="MBS7674228.1"/>
    <property type="molecule type" value="Genomic_DNA"/>
</dbReference>
<evidence type="ECO:0000313" key="3">
    <source>
        <dbReference type="Proteomes" id="UP001196338"/>
    </source>
</evidence>
<feature type="non-terminal residue" evidence="2">
    <location>
        <position position="86"/>
    </location>
</feature>